<organism evidence="2 3">
    <name type="scientific">Lentibacillus kimchii</name>
    <dbReference type="NCBI Taxonomy" id="1542911"/>
    <lineage>
        <taxon>Bacteria</taxon>
        <taxon>Bacillati</taxon>
        <taxon>Bacillota</taxon>
        <taxon>Bacilli</taxon>
        <taxon>Bacillales</taxon>
        <taxon>Bacillaceae</taxon>
        <taxon>Lentibacillus</taxon>
    </lineage>
</organism>
<evidence type="ECO:0000313" key="2">
    <source>
        <dbReference type="EMBL" id="MFC7748100.1"/>
    </source>
</evidence>
<keyword evidence="1" id="KW-0472">Membrane</keyword>
<evidence type="ECO:0000313" key="3">
    <source>
        <dbReference type="Proteomes" id="UP001596620"/>
    </source>
</evidence>
<protein>
    <recommendedName>
        <fullName evidence="4">Competence protein ComGF</fullName>
    </recommendedName>
</protein>
<accession>A0ABW2UZY1</accession>
<dbReference type="Proteomes" id="UP001596620">
    <property type="component" value="Unassembled WGS sequence"/>
</dbReference>
<evidence type="ECO:0000256" key="1">
    <source>
        <dbReference type="SAM" id="Phobius"/>
    </source>
</evidence>
<reference evidence="3" key="1">
    <citation type="journal article" date="2019" name="Int. J. Syst. Evol. Microbiol.">
        <title>The Global Catalogue of Microorganisms (GCM) 10K type strain sequencing project: providing services to taxonomists for standard genome sequencing and annotation.</title>
        <authorList>
            <consortium name="The Broad Institute Genomics Platform"/>
            <consortium name="The Broad Institute Genome Sequencing Center for Infectious Disease"/>
            <person name="Wu L."/>
            <person name="Ma J."/>
        </authorList>
    </citation>
    <scope>NUCLEOTIDE SEQUENCE [LARGE SCALE GENOMIC DNA]</scope>
    <source>
        <strain evidence="3">JCM 30234</strain>
    </source>
</reference>
<keyword evidence="1" id="KW-0812">Transmembrane</keyword>
<evidence type="ECO:0008006" key="4">
    <source>
        <dbReference type="Google" id="ProtNLM"/>
    </source>
</evidence>
<keyword evidence="3" id="KW-1185">Reference proteome</keyword>
<proteinExistence type="predicted"/>
<comment type="caution">
    <text evidence="2">The sequence shown here is derived from an EMBL/GenBank/DDBJ whole genome shotgun (WGS) entry which is preliminary data.</text>
</comment>
<gene>
    <name evidence="2" type="ORF">ACFQU8_12990</name>
</gene>
<feature type="transmembrane region" description="Helical" evidence="1">
    <location>
        <begin position="20"/>
        <end position="44"/>
    </location>
</feature>
<dbReference type="EMBL" id="JBHTGR010000057">
    <property type="protein sequence ID" value="MFC7748100.1"/>
    <property type="molecule type" value="Genomic_DNA"/>
</dbReference>
<name>A0ABW2UZY1_9BACI</name>
<sequence length="148" mass="17055">MPANEQTNFVYMDTRKNKNGFSFISVFAMVSIVFMTIPFAAYLIQTIDYRSSYDQLSVNQFFLFLRDEAVESVGVSVESLSLTFELRGESASIIEQHDDMVVRKADNGFEVFLRQVQDIRFAAVEYGVNVFITMLNGDQFEKTIIYYN</sequence>
<keyword evidence="1" id="KW-1133">Transmembrane helix</keyword>